<dbReference type="InterPro" id="IPR010530">
    <property type="entry name" value="B12D"/>
</dbReference>
<reference evidence="2 3" key="1">
    <citation type="submission" date="2021-05" db="EMBL/GenBank/DDBJ databases">
        <title>Genome Assembly of Synthetic Allotetraploid Brassica napus Reveals Homoeologous Exchanges between Subgenomes.</title>
        <authorList>
            <person name="Davis J.T."/>
        </authorList>
    </citation>
    <scope>NUCLEOTIDE SEQUENCE [LARGE SCALE GENOMIC DNA]</scope>
    <source>
        <strain evidence="3">cv. Da-Ae</strain>
        <tissue evidence="2">Seedling</tissue>
    </source>
</reference>
<dbReference type="Pfam" id="PF06522">
    <property type="entry name" value="B12D"/>
    <property type="match status" value="1"/>
</dbReference>
<protein>
    <submittedName>
        <fullName evidence="2">Uncharacterized protein</fullName>
    </submittedName>
</protein>
<dbReference type="EMBL" id="JAGKQM010000006">
    <property type="protein sequence ID" value="KAH0923716.1"/>
    <property type="molecule type" value="Genomic_DNA"/>
</dbReference>
<sequence length="51" mass="5811">MGRWVRPEVYPLLGAMGFVTSMVVFQLTRNALLNPDCRLVSIRSILVVFFP</sequence>
<dbReference type="PANTHER" id="PTHR33417">
    <property type="entry name" value="G-BOX BINDING PROTEIN"/>
    <property type="match status" value="1"/>
</dbReference>
<evidence type="ECO:0000313" key="2">
    <source>
        <dbReference type="EMBL" id="KAH0923716.1"/>
    </source>
</evidence>
<comment type="caution">
    <text evidence="2">The sequence shown here is derived from an EMBL/GenBank/DDBJ whole genome shotgun (WGS) entry which is preliminary data.</text>
</comment>
<proteinExistence type="predicted"/>
<feature type="transmembrane region" description="Helical" evidence="1">
    <location>
        <begin position="12"/>
        <end position="33"/>
    </location>
</feature>
<dbReference type="Proteomes" id="UP000824890">
    <property type="component" value="Unassembled WGS sequence"/>
</dbReference>
<keyword evidence="1" id="KW-1133">Transmembrane helix</keyword>
<evidence type="ECO:0000256" key="1">
    <source>
        <dbReference type="SAM" id="Phobius"/>
    </source>
</evidence>
<name>A0ABQ8D2W6_BRANA</name>
<evidence type="ECO:0000313" key="3">
    <source>
        <dbReference type="Proteomes" id="UP000824890"/>
    </source>
</evidence>
<gene>
    <name evidence="2" type="ORF">HID58_023734</name>
</gene>
<keyword evidence="1" id="KW-0812">Transmembrane</keyword>
<organism evidence="2 3">
    <name type="scientific">Brassica napus</name>
    <name type="common">Rape</name>
    <dbReference type="NCBI Taxonomy" id="3708"/>
    <lineage>
        <taxon>Eukaryota</taxon>
        <taxon>Viridiplantae</taxon>
        <taxon>Streptophyta</taxon>
        <taxon>Embryophyta</taxon>
        <taxon>Tracheophyta</taxon>
        <taxon>Spermatophyta</taxon>
        <taxon>Magnoliopsida</taxon>
        <taxon>eudicotyledons</taxon>
        <taxon>Gunneridae</taxon>
        <taxon>Pentapetalae</taxon>
        <taxon>rosids</taxon>
        <taxon>malvids</taxon>
        <taxon>Brassicales</taxon>
        <taxon>Brassicaceae</taxon>
        <taxon>Brassiceae</taxon>
        <taxon>Brassica</taxon>
    </lineage>
</organism>
<keyword evidence="3" id="KW-1185">Reference proteome</keyword>
<keyword evidence="1" id="KW-0472">Membrane</keyword>
<accession>A0ABQ8D2W6</accession>